<evidence type="ECO:0000313" key="8">
    <source>
        <dbReference type="Proteomes" id="UP001187531"/>
    </source>
</evidence>
<feature type="domain" description="UBE2O-like SH3-C" evidence="5">
    <location>
        <begin position="726"/>
        <end position="785"/>
    </location>
</feature>
<dbReference type="GO" id="GO:0061631">
    <property type="term" value="F:ubiquitin conjugating enzyme activity"/>
    <property type="evidence" value="ECO:0007669"/>
    <property type="project" value="TreeGrafter"/>
</dbReference>
<evidence type="ECO:0000259" key="4">
    <source>
        <dbReference type="Pfam" id="PF23043"/>
    </source>
</evidence>
<feature type="region of interest" description="Disordered" evidence="3">
    <location>
        <begin position="551"/>
        <end position="574"/>
    </location>
</feature>
<dbReference type="InterPro" id="IPR057734">
    <property type="entry name" value="UBE2O-like_SH3-C"/>
</dbReference>
<evidence type="ECO:0000256" key="2">
    <source>
        <dbReference type="ARBA" id="ARBA00022786"/>
    </source>
</evidence>
<evidence type="ECO:0000256" key="3">
    <source>
        <dbReference type="SAM" id="MobiDB-lite"/>
    </source>
</evidence>
<accession>A0AA88IJE6</accession>
<feature type="domain" description="UBE2O-like tandem tSH3-B" evidence="6">
    <location>
        <begin position="272"/>
        <end position="422"/>
    </location>
</feature>
<feature type="domain" description="UBE2O-like SH3-B" evidence="4">
    <location>
        <begin position="646"/>
        <end position="725"/>
    </location>
</feature>
<dbReference type="Proteomes" id="UP001187531">
    <property type="component" value="Unassembled WGS sequence"/>
</dbReference>
<organism evidence="7 8">
    <name type="scientific">Artemia franciscana</name>
    <name type="common">Brine shrimp</name>
    <name type="synonym">Artemia sanfranciscana</name>
    <dbReference type="NCBI Taxonomy" id="6661"/>
    <lineage>
        <taxon>Eukaryota</taxon>
        <taxon>Metazoa</taxon>
        <taxon>Ecdysozoa</taxon>
        <taxon>Arthropoda</taxon>
        <taxon>Crustacea</taxon>
        <taxon>Branchiopoda</taxon>
        <taxon>Anostraca</taxon>
        <taxon>Artemiidae</taxon>
        <taxon>Artemia</taxon>
    </lineage>
</organism>
<sequence>MVLAANYAAPAWLVKRVFTPDFMIEIENFSPEMLNLAEKFAEKPIVSENVEQTFRQKTSLKYKAIFYVNVRKHFIAGIRHILNKCPLEKDGFLEALRFLSPINMKDSRSIADITAVARKIVIGASSDVAQSEWLLLRTENGPHEPVSLFFEDEVCRVTKNKEIQYGMVVETAEYSSDDESADEDDMMVQKGFVKVAWYPKGEEEIIKADKLQLTDRSLMPGDVVSSLERGLDKVGYCKSIDVTTSLRIFGFDEVILNVRSEDLVPILEWAENIAVYYEGWIGVIREVNIAITARSEQKVSYRMDQKMASHFKDVTDKRKSTCEFRRVHYYPGQILVGPVQALDFAEVLEGEHKTSNGASLKKKKLKLLVEEVSVRSLILKWNCQAHTKTESGSGNALGMGELPPVEIQGDEVKKVRPLEIFRAATLQLGDRSFYVWKGDEKTMTSEEWKKIEVSRLTPCISKNKKLSAANLRCDEYERQKSQLEVAVFLDFEEAYDNVNHQILLAKLASLGLYPKLVSLIKIFQRKSKFHCWYDTNISDLDHYEDVVSDDEVGPVNGTSGHNKDKRKGRSRKANVSFATRQNRMKKLRRSKSKGQNTLESAIPKVGERLVVDSIGTESRVTVMWQDGTVETNLPSRSLLPIQYLDDQEFFPGDFVVENKEDTVGLENDDLLVPHGKHDYGCVKRTYRADRTVTVSWFKLNFDCDNKSEFCCEREMSSYEVKSHPDYDYRPGSCVIRIAGDPSDDPFNKAGQVVDYLTNGKVFVWWVNGSTEEVEPQDLYKVGDYETGSDGLWNDSSLSQLDALDELLSRCPFRLDTSTLECATTNLVNIYKICRSCDGLISTNYFDITKFEHLIKKMNSKKLDLVSQNLAFDSALNFDILELLNDINALECHTSQLCYIFFSDYSSFKAILSLILYVCKKDSIPSLPIQFSQDLAIDVSFLKKCFDEPIVKGLEALFLKASEIKEVSEQKGRCLNISEITKILMDDPDLLSFVEEYFNISDGKLEIKPSKVFGLASYFFHISAVDWLRFRKIIKKCCKKFISTSDDTHLYMVLFLATAVEYSALKTGIRQAGFSAREFLEKLPCLTWRQTSFLSKELKKVANCIYQWKIMPDEEKIDLQTYCVEFMKLLKTQLRELLDSVLSQTPNQNEQPLNVAAKVASLDVDYSGLSPPPYLDPPPYLNTVVTKEDFGMSLAAKKTSATLQQTAVEGEDPPPYLNTVVTKEDFGMSLAAKKTSATLQQTAVEGEDPPPYLNTVVTKEDFGMSLAAKKTSPTLQQTAVEGEEGYVSLETAPESHRYYSNIIKPENPNSFLRAYREEVKLLSKSLPEGIHVRSFQDRT</sequence>
<dbReference type="EMBL" id="JAVRJZ010000001">
    <property type="protein sequence ID" value="KAK2728076.1"/>
    <property type="molecule type" value="Genomic_DNA"/>
</dbReference>
<evidence type="ECO:0000313" key="7">
    <source>
        <dbReference type="EMBL" id="KAK2728076.1"/>
    </source>
</evidence>
<dbReference type="PANTHER" id="PTHR46116:SF15">
    <property type="entry name" value="(E3-INDEPENDENT) E2 UBIQUITIN-CONJUGATING ENZYME"/>
    <property type="match status" value="1"/>
</dbReference>
<dbReference type="Pfam" id="PF23043">
    <property type="entry name" value="SH3-B_UBE2O"/>
    <property type="match status" value="1"/>
</dbReference>
<reference evidence="7" key="1">
    <citation type="submission" date="2023-07" db="EMBL/GenBank/DDBJ databases">
        <title>Chromosome-level genome assembly of Artemia franciscana.</title>
        <authorList>
            <person name="Jo E."/>
        </authorList>
    </citation>
    <scope>NUCLEOTIDE SEQUENCE</scope>
    <source>
        <tissue evidence="7">Whole body</tissue>
    </source>
</reference>
<protein>
    <submittedName>
        <fullName evidence="7">Uncharacterized protein</fullName>
    </submittedName>
</protein>
<proteinExistence type="predicted"/>
<evidence type="ECO:0000256" key="1">
    <source>
        <dbReference type="ARBA" id="ARBA00022679"/>
    </source>
</evidence>
<name>A0AA88IJE6_ARTSF</name>
<gene>
    <name evidence="7" type="ORF">QYM36_008527</name>
</gene>
<keyword evidence="8" id="KW-1185">Reference proteome</keyword>
<evidence type="ECO:0000259" key="6">
    <source>
        <dbReference type="Pfam" id="PF23046"/>
    </source>
</evidence>
<feature type="non-terminal residue" evidence="7">
    <location>
        <position position="1338"/>
    </location>
</feature>
<comment type="caution">
    <text evidence="7">The sequence shown here is derived from an EMBL/GenBank/DDBJ whole genome shotgun (WGS) entry which is preliminary data.</text>
</comment>
<dbReference type="InterPro" id="IPR057735">
    <property type="entry name" value="UBE2O-like_tSH3-B"/>
</dbReference>
<keyword evidence="2" id="KW-0833">Ubl conjugation pathway</keyword>
<feature type="compositionally biased region" description="Basic residues" evidence="3">
    <location>
        <begin position="563"/>
        <end position="572"/>
    </location>
</feature>
<evidence type="ECO:0000259" key="5">
    <source>
        <dbReference type="Pfam" id="PF23044"/>
    </source>
</evidence>
<keyword evidence="1" id="KW-0808">Transferase</keyword>
<dbReference type="Pfam" id="PF23044">
    <property type="entry name" value="SH3-C_UBE2O"/>
    <property type="match status" value="1"/>
</dbReference>
<dbReference type="PANTHER" id="PTHR46116">
    <property type="entry name" value="(E3-INDEPENDENT) E2 UBIQUITIN-CONJUGATING ENZYME"/>
    <property type="match status" value="1"/>
</dbReference>
<dbReference type="InterPro" id="IPR057733">
    <property type="entry name" value="UBE2O-like_SH3-B"/>
</dbReference>
<dbReference type="Pfam" id="PF23046">
    <property type="entry name" value="tSH3-B_UBE2O"/>
    <property type="match status" value="1"/>
</dbReference>